<feature type="transmembrane region" description="Helical" evidence="1">
    <location>
        <begin position="73"/>
        <end position="91"/>
    </location>
</feature>
<protein>
    <submittedName>
        <fullName evidence="2">Uncharacterized protein</fullName>
    </submittedName>
</protein>
<keyword evidence="3" id="KW-1185">Reference proteome</keyword>
<accession>A0A4Y2GWI1</accession>
<sequence length="198" mass="22848">MVLRIRERLRPRPHVSADRTFLSSFSGFTMFSTFVRDCVPNPGNGLYRSRYNQVLWFCGFDVIRAEDCAQPRIYSLIAFTIGSVVFCFPFVREIASSNPYVSIPSHFDNRFSGFVWFRIRENIASPYHYTRSHFHNRFLCGFVVLIRERLQSNPIVIIPIAFPQLFQWFCGFRILVEGAGSARKCTAVPAAHCGTRCL</sequence>
<dbReference type="AlphaFoldDB" id="A0A4Y2GWI1"/>
<reference evidence="2 3" key="1">
    <citation type="journal article" date="2019" name="Sci. Rep.">
        <title>Orb-weaving spider Araneus ventricosus genome elucidates the spidroin gene catalogue.</title>
        <authorList>
            <person name="Kono N."/>
            <person name="Nakamura H."/>
            <person name="Ohtoshi R."/>
            <person name="Moran D.A.P."/>
            <person name="Shinohara A."/>
            <person name="Yoshida Y."/>
            <person name="Fujiwara M."/>
            <person name="Mori M."/>
            <person name="Tomita M."/>
            <person name="Arakawa K."/>
        </authorList>
    </citation>
    <scope>NUCLEOTIDE SEQUENCE [LARGE SCALE GENOMIC DNA]</scope>
</reference>
<evidence type="ECO:0000313" key="2">
    <source>
        <dbReference type="EMBL" id="GBM58140.1"/>
    </source>
</evidence>
<evidence type="ECO:0000313" key="3">
    <source>
        <dbReference type="Proteomes" id="UP000499080"/>
    </source>
</evidence>
<dbReference type="Proteomes" id="UP000499080">
    <property type="component" value="Unassembled WGS sequence"/>
</dbReference>
<evidence type="ECO:0000256" key="1">
    <source>
        <dbReference type="SAM" id="Phobius"/>
    </source>
</evidence>
<comment type="caution">
    <text evidence="2">The sequence shown here is derived from an EMBL/GenBank/DDBJ whole genome shotgun (WGS) entry which is preliminary data.</text>
</comment>
<keyword evidence="1" id="KW-0472">Membrane</keyword>
<gene>
    <name evidence="2" type="ORF">AVEN_125024_1</name>
</gene>
<organism evidence="2 3">
    <name type="scientific">Araneus ventricosus</name>
    <name type="common">Orbweaver spider</name>
    <name type="synonym">Epeira ventricosa</name>
    <dbReference type="NCBI Taxonomy" id="182803"/>
    <lineage>
        <taxon>Eukaryota</taxon>
        <taxon>Metazoa</taxon>
        <taxon>Ecdysozoa</taxon>
        <taxon>Arthropoda</taxon>
        <taxon>Chelicerata</taxon>
        <taxon>Arachnida</taxon>
        <taxon>Araneae</taxon>
        <taxon>Araneomorphae</taxon>
        <taxon>Entelegynae</taxon>
        <taxon>Araneoidea</taxon>
        <taxon>Araneidae</taxon>
        <taxon>Araneus</taxon>
    </lineage>
</organism>
<keyword evidence="1" id="KW-1133">Transmembrane helix</keyword>
<proteinExistence type="predicted"/>
<keyword evidence="1" id="KW-0812">Transmembrane</keyword>
<dbReference type="EMBL" id="BGPR01001623">
    <property type="protein sequence ID" value="GBM58140.1"/>
    <property type="molecule type" value="Genomic_DNA"/>
</dbReference>
<name>A0A4Y2GWI1_ARAVE</name>